<organism evidence="1 2">
    <name type="scientific">Wohlfahrtiimonas larvae</name>
    <dbReference type="NCBI Taxonomy" id="1157986"/>
    <lineage>
        <taxon>Bacteria</taxon>
        <taxon>Pseudomonadati</taxon>
        <taxon>Pseudomonadota</taxon>
        <taxon>Gammaproteobacteria</taxon>
        <taxon>Cardiobacteriales</taxon>
        <taxon>Ignatzschineriaceae</taxon>
        <taxon>Wohlfahrtiimonas</taxon>
    </lineage>
</organism>
<dbReference type="Proteomes" id="UP001500631">
    <property type="component" value="Unassembled WGS sequence"/>
</dbReference>
<evidence type="ECO:0000313" key="2">
    <source>
        <dbReference type="Proteomes" id="UP001500631"/>
    </source>
</evidence>
<proteinExistence type="predicted"/>
<dbReference type="EMBL" id="BAABKE010000002">
    <property type="protein sequence ID" value="GAA5096338.1"/>
    <property type="molecule type" value="Genomic_DNA"/>
</dbReference>
<accession>A0ABP9MGC7</accession>
<protein>
    <submittedName>
        <fullName evidence="1">Uncharacterized protein</fullName>
    </submittedName>
</protein>
<name>A0ABP9MGC7_9GAMM</name>
<gene>
    <name evidence="1" type="ORF">GCM10023338_06580</name>
</gene>
<keyword evidence="2" id="KW-1185">Reference proteome</keyword>
<sequence>MRITSICIDISITNDNNSTPKKMNDKFSLRLNFKNNKEKNNYDEILQEQK</sequence>
<evidence type="ECO:0000313" key="1">
    <source>
        <dbReference type="EMBL" id="GAA5096338.1"/>
    </source>
</evidence>
<reference evidence="2" key="1">
    <citation type="journal article" date="2019" name="Int. J. Syst. Evol. Microbiol.">
        <title>The Global Catalogue of Microorganisms (GCM) 10K type strain sequencing project: providing services to taxonomists for standard genome sequencing and annotation.</title>
        <authorList>
            <consortium name="The Broad Institute Genomics Platform"/>
            <consortium name="The Broad Institute Genome Sequencing Center for Infectious Disease"/>
            <person name="Wu L."/>
            <person name="Ma J."/>
        </authorList>
    </citation>
    <scope>NUCLEOTIDE SEQUENCE [LARGE SCALE GENOMIC DNA]</scope>
    <source>
        <strain evidence="2">JCM 18424</strain>
    </source>
</reference>
<comment type="caution">
    <text evidence="1">The sequence shown here is derived from an EMBL/GenBank/DDBJ whole genome shotgun (WGS) entry which is preliminary data.</text>
</comment>